<sequence length="328" mass="34536">MSTHTPDPALEPSRRTTKLAVVGAGAVGATLAYAALMRGAARTVALHDINAAKVEAEALDLQHGVQFVPQAEVIGSDDIAVCADADVVVVTAGAKQKPGQSRIDLAGATIGLMKNILPPLVEVAPNAVYIMVTNPVDVVTYASLKISGLPPQQLFGSGTVLDSSRLRYLIAEHCGVAVQNVHAYIAGEHGDSEIPLWDSASIGAVPLLEWNRSGEHGPLTEEVRATIAHEVANSAYRIIEGKGATNYAVGLAGTRIIEAVLNNEHSVLPVSSLLDDYYGIGDVCLSVPSIVGRRGIYDTLQIPLSDSEYDGLKKSADQLRSVARQFGF</sequence>
<dbReference type="Proteomes" id="UP000221394">
    <property type="component" value="Unassembled WGS sequence"/>
</dbReference>
<keyword evidence="13" id="KW-1185">Reference proteome</keyword>
<feature type="binding site" evidence="7">
    <location>
        <position position="53"/>
    </location>
    <ligand>
        <name>NAD(+)</name>
        <dbReference type="ChEBI" id="CHEBI:57540"/>
    </ligand>
</feature>
<keyword evidence="4 7" id="KW-0560">Oxidoreductase</keyword>
<dbReference type="GO" id="GO:0006096">
    <property type="term" value="P:glycolytic process"/>
    <property type="evidence" value="ECO:0007669"/>
    <property type="project" value="UniProtKB-UniRule"/>
</dbReference>
<accession>A0A2A9EAK0</accession>
<dbReference type="GO" id="GO:0006089">
    <property type="term" value="P:lactate metabolic process"/>
    <property type="evidence" value="ECO:0007669"/>
    <property type="project" value="TreeGrafter"/>
</dbReference>
<keyword evidence="7" id="KW-0021">Allosteric enzyme</keyword>
<evidence type="ECO:0000256" key="2">
    <source>
        <dbReference type="ARBA" id="ARBA00006054"/>
    </source>
</evidence>
<feature type="binding site" evidence="7">
    <location>
        <position position="102"/>
    </location>
    <ligand>
        <name>substrate</name>
    </ligand>
</feature>
<protein>
    <recommendedName>
        <fullName evidence="3 7">L-lactate dehydrogenase</fullName>
        <shortName evidence="7">L-LDH</shortName>
        <ecNumber evidence="3 7">1.1.1.27</ecNumber>
    </recommendedName>
</protein>
<gene>
    <name evidence="7" type="primary">ldh</name>
    <name evidence="12" type="ORF">ATL41_0604</name>
</gene>
<dbReference type="InterPro" id="IPR036291">
    <property type="entry name" value="NAD(P)-bd_dom_sf"/>
</dbReference>
<dbReference type="PANTHER" id="PTHR43128">
    <property type="entry name" value="L-2-HYDROXYCARBOXYLATE DEHYDROGENASE (NAD(P)(+))"/>
    <property type="match status" value="1"/>
</dbReference>
<feature type="binding site" evidence="7">
    <location>
        <position position="96"/>
    </location>
    <ligand>
        <name>substrate</name>
    </ligand>
</feature>
<comment type="caution">
    <text evidence="12">The sequence shown here is derived from an EMBL/GenBank/DDBJ whole genome shotgun (WGS) entry which is preliminary data.</text>
</comment>
<dbReference type="EC" id="1.1.1.27" evidence="3 7"/>
<feature type="binding site" evidence="7">
    <location>
        <position position="182"/>
    </location>
    <ligand>
        <name>beta-D-fructose 1,6-bisphosphate</name>
        <dbReference type="ChEBI" id="CHEBI:32966"/>
        <note>allosteric activator</note>
    </ligand>
</feature>
<dbReference type="AlphaFoldDB" id="A0A2A9EAK0"/>
<comment type="caution">
    <text evidence="7">Lacks conserved residue(s) required for the propagation of feature annotation.</text>
</comment>
<feature type="domain" description="Lactate/malate dehydrogenase N-terminal" evidence="10">
    <location>
        <begin position="17"/>
        <end position="156"/>
    </location>
</feature>
<evidence type="ECO:0000256" key="8">
    <source>
        <dbReference type="PIRSR" id="PIRSR000102-1"/>
    </source>
</evidence>
<dbReference type="Pfam" id="PF02866">
    <property type="entry name" value="Ldh_1_C"/>
    <property type="match status" value="1"/>
</dbReference>
<evidence type="ECO:0000256" key="4">
    <source>
        <dbReference type="ARBA" id="ARBA00023002"/>
    </source>
</evidence>
<dbReference type="Pfam" id="PF00056">
    <property type="entry name" value="Ldh_1_N"/>
    <property type="match status" value="1"/>
</dbReference>
<dbReference type="InterPro" id="IPR018177">
    <property type="entry name" value="L-lactate_DH_AS"/>
</dbReference>
<evidence type="ECO:0000259" key="10">
    <source>
        <dbReference type="Pfam" id="PF00056"/>
    </source>
</evidence>
<comment type="subcellular location">
    <subcellularLocation>
        <location evidence="7">Cytoplasm</location>
    </subcellularLocation>
</comment>
<evidence type="ECO:0000256" key="7">
    <source>
        <dbReference type="HAMAP-Rule" id="MF_00488"/>
    </source>
</evidence>
<comment type="activity regulation">
    <text evidence="7">Allosterically activated by fructose 1,6-bisphosphate (FBP).</text>
</comment>
<feature type="binding site" evidence="7">
    <location>
        <begin position="134"/>
        <end position="137"/>
    </location>
    <ligand>
        <name>substrate</name>
    </ligand>
</feature>
<dbReference type="OrthoDB" id="9802969at2"/>
<evidence type="ECO:0000256" key="3">
    <source>
        <dbReference type="ARBA" id="ARBA00012967"/>
    </source>
</evidence>
<dbReference type="InterPro" id="IPR001236">
    <property type="entry name" value="Lactate/malate_DH_N"/>
</dbReference>
<feature type="active site" description="Proton acceptor" evidence="7 8">
    <location>
        <position position="189"/>
    </location>
</feature>
<dbReference type="PANTHER" id="PTHR43128:SF16">
    <property type="entry name" value="L-LACTATE DEHYDROGENASE"/>
    <property type="match status" value="1"/>
</dbReference>
<dbReference type="InterPro" id="IPR022383">
    <property type="entry name" value="Lactate/malate_DH_C"/>
</dbReference>
<feature type="binding site" evidence="7">
    <location>
        <position position="245"/>
    </location>
    <ligand>
        <name>substrate</name>
    </ligand>
</feature>
<dbReference type="SUPFAM" id="SSF56327">
    <property type="entry name" value="LDH C-terminal domain-like"/>
    <property type="match status" value="1"/>
</dbReference>
<feature type="binding site" evidence="7 9">
    <location>
        <position position="48"/>
    </location>
    <ligand>
        <name>NAD(+)</name>
        <dbReference type="ChEBI" id="CHEBI:57540"/>
    </ligand>
</feature>
<comment type="similarity">
    <text evidence="2 7">Belongs to the LDH/MDH superfamily. LDH family.</text>
</comment>
<dbReference type="Gene3D" id="3.40.50.720">
    <property type="entry name" value="NAD(P)-binding Rossmann-like Domain"/>
    <property type="match status" value="1"/>
</dbReference>
<comment type="subunit">
    <text evidence="7">Homotetramer.</text>
</comment>
<evidence type="ECO:0000313" key="12">
    <source>
        <dbReference type="EMBL" id="PFG35904.1"/>
    </source>
</evidence>
<dbReference type="GO" id="GO:0005737">
    <property type="term" value="C:cytoplasm"/>
    <property type="evidence" value="ECO:0007669"/>
    <property type="project" value="UniProtKB-SubCell"/>
</dbReference>
<feature type="binding site" evidence="9">
    <location>
        <begin position="23"/>
        <end position="28"/>
    </location>
    <ligand>
        <name>NAD(+)</name>
        <dbReference type="ChEBI" id="CHEBI:57540"/>
    </ligand>
</feature>
<dbReference type="PIRSF" id="PIRSF000102">
    <property type="entry name" value="Lac_mal_DH"/>
    <property type="match status" value="1"/>
</dbReference>
<feature type="binding site" evidence="7">
    <location>
        <position position="27"/>
    </location>
    <ligand>
        <name>NAD(+)</name>
        <dbReference type="ChEBI" id="CHEBI:57540"/>
    </ligand>
</feature>
<dbReference type="SUPFAM" id="SSF51735">
    <property type="entry name" value="NAD(P)-binding Rossmann-fold domains"/>
    <property type="match status" value="1"/>
</dbReference>
<feature type="domain" description="Lactate/malate dehydrogenase C-terminal" evidence="11">
    <location>
        <begin position="159"/>
        <end position="322"/>
    </location>
</feature>
<evidence type="ECO:0000256" key="6">
    <source>
        <dbReference type="ARBA" id="ARBA00049258"/>
    </source>
</evidence>
<organism evidence="12 13">
    <name type="scientific">Flavimobilis soli</name>
    <dbReference type="NCBI Taxonomy" id="442709"/>
    <lineage>
        <taxon>Bacteria</taxon>
        <taxon>Bacillati</taxon>
        <taxon>Actinomycetota</taxon>
        <taxon>Actinomycetes</taxon>
        <taxon>Micrococcales</taxon>
        <taxon>Jonesiaceae</taxon>
        <taxon>Flavimobilis</taxon>
    </lineage>
</organism>
<dbReference type="RefSeq" id="WP_098457142.1">
    <property type="nucleotide sequence ID" value="NZ_PDJH01000001.1"/>
</dbReference>
<evidence type="ECO:0000259" key="11">
    <source>
        <dbReference type="Pfam" id="PF02866"/>
    </source>
</evidence>
<feature type="modified residue" description="Phosphotyrosine" evidence="7">
    <location>
        <position position="236"/>
    </location>
</feature>
<dbReference type="UniPathway" id="UPA00554">
    <property type="reaction ID" value="UER00611"/>
</dbReference>
<feature type="binding site" evidence="7">
    <location>
        <begin position="93"/>
        <end position="94"/>
    </location>
    <ligand>
        <name>NAD(+)</name>
        <dbReference type="ChEBI" id="CHEBI:57540"/>
    </ligand>
</feature>
<evidence type="ECO:0000256" key="1">
    <source>
        <dbReference type="ARBA" id="ARBA00004843"/>
    </source>
</evidence>
<dbReference type="InterPro" id="IPR015955">
    <property type="entry name" value="Lactate_DH/Glyco_Ohase_4_C"/>
</dbReference>
<proteinExistence type="inferred from homology"/>
<dbReference type="GO" id="GO:0004459">
    <property type="term" value="F:L-lactate dehydrogenase (NAD+) activity"/>
    <property type="evidence" value="ECO:0007669"/>
    <property type="project" value="UniProtKB-UniRule"/>
</dbReference>
<dbReference type="EMBL" id="PDJH01000001">
    <property type="protein sequence ID" value="PFG35904.1"/>
    <property type="molecule type" value="Genomic_DNA"/>
</dbReference>
<feature type="binding site" evidence="7">
    <location>
        <position position="167"/>
    </location>
    <ligand>
        <name>beta-D-fructose 1,6-bisphosphate</name>
        <dbReference type="ChEBI" id="CHEBI:32966"/>
        <note>allosteric activator</note>
    </ligand>
</feature>
<keyword evidence="5 7" id="KW-0520">NAD</keyword>
<comment type="pathway">
    <text evidence="1 7">Fermentation; pyruvate fermentation to lactate; (S)-lactate from pyruvate: step 1/1.</text>
</comment>
<comment type="catalytic activity">
    <reaction evidence="6 7">
        <text>(S)-lactate + NAD(+) = pyruvate + NADH + H(+)</text>
        <dbReference type="Rhea" id="RHEA:23444"/>
        <dbReference type="ChEBI" id="CHEBI:15361"/>
        <dbReference type="ChEBI" id="CHEBI:15378"/>
        <dbReference type="ChEBI" id="CHEBI:16651"/>
        <dbReference type="ChEBI" id="CHEBI:57540"/>
        <dbReference type="ChEBI" id="CHEBI:57945"/>
        <dbReference type="EC" id="1.1.1.27"/>
    </reaction>
</comment>
<feature type="binding site" evidence="7">
    <location>
        <position position="157"/>
    </location>
    <ligand>
        <name>NAD(+)</name>
        <dbReference type="ChEBI" id="CHEBI:57540"/>
    </ligand>
</feature>
<feature type="binding site" evidence="7">
    <location>
        <begin position="162"/>
        <end position="165"/>
    </location>
    <ligand>
        <name>substrate</name>
    </ligand>
</feature>
<dbReference type="PROSITE" id="PS00064">
    <property type="entry name" value="L_LDH"/>
    <property type="match status" value="1"/>
</dbReference>
<dbReference type="InterPro" id="IPR001557">
    <property type="entry name" value="L-lactate/malate_DH"/>
</dbReference>
<name>A0A2A9EAK0_9MICO</name>
<evidence type="ECO:0000313" key="13">
    <source>
        <dbReference type="Proteomes" id="UP000221394"/>
    </source>
</evidence>
<reference evidence="12 13" key="1">
    <citation type="submission" date="2017-10" db="EMBL/GenBank/DDBJ databases">
        <title>Sequencing the genomes of 1000 actinobacteria strains.</title>
        <authorList>
            <person name="Klenk H.-P."/>
        </authorList>
    </citation>
    <scope>NUCLEOTIDE SEQUENCE [LARGE SCALE GENOMIC DNA]</scope>
    <source>
        <strain evidence="12 13">DSM 21574</strain>
    </source>
</reference>
<evidence type="ECO:0000256" key="5">
    <source>
        <dbReference type="ARBA" id="ARBA00023027"/>
    </source>
</evidence>
<evidence type="ECO:0000256" key="9">
    <source>
        <dbReference type="PIRSR" id="PIRSR000102-3"/>
    </source>
</evidence>
<dbReference type="InterPro" id="IPR011304">
    <property type="entry name" value="L-lactate_DH"/>
</dbReference>
<dbReference type="Gene3D" id="3.90.110.10">
    <property type="entry name" value="Lactate dehydrogenase/glycoside hydrolase, family 4, C-terminal"/>
    <property type="match status" value="1"/>
</dbReference>
<dbReference type="NCBIfam" id="TIGR01771">
    <property type="entry name" value="L-LDH-NAD"/>
    <property type="match status" value="1"/>
</dbReference>
<dbReference type="HAMAP" id="MF_00488">
    <property type="entry name" value="Lactate_dehydrog"/>
    <property type="match status" value="1"/>
</dbReference>
<comment type="function">
    <text evidence="7">Catalyzes the conversion of lactate to pyruvate.</text>
</comment>
<keyword evidence="7" id="KW-0597">Phosphoprotein</keyword>
<dbReference type="PRINTS" id="PR00086">
    <property type="entry name" value="LLDHDRGNASE"/>
</dbReference>
<feature type="binding site" evidence="7 9">
    <location>
        <begin position="132"/>
        <end position="134"/>
    </location>
    <ligand>
        <name>NAD(+)</name>
        <dbReference type="ChEBI" id="CHEBI:57540"/>
    </ligand>
</feature>
<keyword evidence="7" id="KW-0963">Cytoplasm</keyword>